<dbReference type="STRING" id="1611254.A0A2G5SKU5"/>
<accession>A0A2G5SKU5</accession>
<dbReference type="OrthoDB" id="5912142at2759"/>
<organism evidence="2 3">
    <name type="scientific">Caenorhabditis nigoni</name>
    <dbReference type="NCBI Taxonomy" id="1611254"/>
    <lineage>
        <taxon>Eukaryota</taxon>
        <taxon>Metazoa</taxon>
        <taxon>Ecdysozoa</taxon>
        <taxon>Nematoda</taxon>
        <taxon>Chromadorea</taxon>
        <taxon>Rhabditida</taxon>
        <taxon>Rhabditina</taxon>
        <taxon>Rhabditomorpha</taxon>
        <taxon>Rhabditoidea</taxon>
        <taxon>Rhabditidae</taxon>
        <taxon>Peloderinae</taxon>
        <taxon>Caenorhabditis</taxon>
    </lineage>
</organism>
<dbReference type="Proteomes" id="UP000230233">
    <property type="component" value="Chromosome X"/>
</dbReference>
<feature type="region of interest" description="Disordered" evidence="1">
    <location>
        <begin position="1"/>
        <end position="72"/>
    </location>
</feature>
<feature type="compositionally biased region" description="Basic and acidic residues" evidence="1">
    <location>
        <begin position="34"/>
        <end position="46"/>
    </location>
</feature>
<name>A0A2G5SKU5_9PELO</name>
<sequence length="206" mass="22591">MSEKKSPFLSLFRRKKQRVTEDVPQSGVVLSPAKKNDKEKTGKENKGIVNSNTMPADMDGGKKNKKTKVSKSGNDFGKSLSMDVLLEDEAAALVEALETFGDEKPTVARSIPKHARVVKKEDNSMKNCIFEKEVYDTMLSDSLRVCEMLQSHLDDCIVSVRAKSPEPTSSYSLDGRDSGRGASSPSSTMSSTTSPGLRRIAKETHM</sequence>
<comment type="caution">
    <text evidence="2">The sequence shown here is derived from an EMBL/GenBank/DDBJ whole genome shotgun (WGS) entry which is preliminary data.</text>
</comment>
<feature type="region of interest" description="Disordered" evidence="1">
    <location>
        <begin position="164"/>
        <end position="206"/>
    </location>
</feature>
<evidence type="ECO:0000313" key="3">
    <source>
        <dbReference type="Proteomes" id="UP000230233"/>
    </source>
</evidence>
<keyword evidence="3" id="KW-1185">Reference proteome</keyword>
<dbReference type="EMBL" id="PDUG01000006">
    <property type="protein sequence ID" value="PIC15549.1"/>
    <property type="molecule type" value="Genomic_DNA"/>
</dbReference>
<gene>
    <name evidence="2" type="primary">Cni-E01G6.2</name>
    <name evidence="2" type="synonym">Cnig_chr_X.g22481</name>
    <name evidence="2" type="ORF">B9Z55_022481</name>
</gene>
<reference evidence="3" key="1">
    <citation type="submission" date="2017-10" db="EMBL/GenBank/DDBJ databases">
        <title>Rapid genome shrinkage in a self-fertile nematode reveals novel sperm competition proteins.</title>
        <authorList>
            <person name="Yin D."/>
            <person name="Schwarz E.M."/>
            <person name="Thomas C.G."/>
            <person name="Felde R.L."/>
            <person name="Korf I.F."/>
            <person name="Cutter A.D."/>
            <person name="Schartner C.M."/>
            <person name="Ralston E.J."/>
            <person name="Meyer B.J."/>
            <person name="Haag E.S."/>
        </authorList>
    </citation>
    <scope>NUCLEOTIDE SEQUENCE [LARGE SCALE GENOMIC DNA]</scope>
    <source>
        <strain evidence="3">JU1422</strain>
    </source>
</reference>
<evidence type="ECO:0000313" key="2">
    <source>
        <dbReference type="EMBL" id="PIC15549.1"/>
    </source>
</evidence>
<feature type="compositionally biased region" description="Low complexity" evidence="1">
    <location>
        <begin position="180"/>
        <end position="197"/>
    </location>
</feature>
<dbReference type="AlphaFoldDB" id="A0A2G5SKU5"/>
<protein>
    <submittedName>
        <fullName evidence="2">Uncharacterized protein</fullName>
    </submittedName>
</protein>
<proteinExistence type="predicted"/>
<evidence type="ECO:0000256" key="1">
    <source>
        <dbReference type="SAM" id="MobiDB-lite"/>
    </source>
</evidence>